<dbReference type="EMBL" id="JAFBIT010000002">
    <property type="protein sequence ID" value="MCF2652806.1"/>
    <property type="molecule type" value="Genomic_DNA"/>
</dbReference>
<evidence type="ECO:0000256" key="2">
    <source>
        <dbReference type="HAMAP-Rule" id="MF_00386"/>
    </source>
</evidence>
<comment type="subcellular location">
    <subcellularLocation>
        <location evidence="2">Cell membrane</location>
        <topology evidence="2">Peripheral membrane protein</topology>
        <orientation evidence="2">Cytoplasmic side</orientation>
    </subcellularLocation>
</comment>
<dbReference type="Pfam" id="PF01809">
    <property type="entry name" value="YidD"/>
    <property type="match status" value="1"/>
</dbReference>
<dbReference type="InterPro" id="IPR002696">
    <property type="entry name" value="Membr_insert_effic_factor_YidD"/>
</dbReference>
<dbReference type="Proteomes" id="UP001299220">
    <property type="component" value="Unassembled WGS sequence"/>
</dbReference>
<organism evidence="3 4">
    <name type="scientific">Anaeromassilibacillus senegalensis</name>
    <dbReference type="NCBI Taxonomy" id="1673717"/>
    <lineage>
        <taxon>Bacteria</taxon>
        <taxon>Bacillati</taxon>
        <taxon>Bacillota</taxon>
        <taxon>Clostridia</taxon>
        <taxon>Eubacteriales</taxon>
        <taxon>Acutalibacteraceae</taxon>
        <taxon>Anaeromassilibacillus</taxon>
    </lineage>
</organism>
<gene>
    <name evidence="3" type="primary">yidD</name>
    <name evidence="3" type="ORF">JQM67_09330</name>
</gene>
<accession>A0ABS9CNR5</accession>
<sequence length="82" mass="9367">MSRFSPRKALVALIRLYQKIRPSSTRGCCKYIPTCSQYGIEAIERFGCIKGGLLALWRILRCNPFSRGGYDPVPEKKKKNET</sequence>
<protein>
    <recommendedName>
        <fullName evidence="2">Putative membrane protein insertion efficiency factor</fullName>
    </recommendedName>
</protein>
<evidence type="ECO:0000313" key="3">
    <source>
        <dbReference type="EMBL" id="MCF2652806.1"/>
    </source>
</evidence>
<dbReference type="PANTHER" id="PTHR33383:SF1">
    <property type="entry name" value="MEMBRANE PROTEIN INSERTION EFFICIENCY FACTOR-RELATED"/>
    <property type="match status" value="1"/>
</dbReference>
<comment type="function">
    <text evidence="2">Could be involved in insertion of integral membrane proteins into the membrane.</text>
</comment>
<keyword evidence="1 2" id="KW-0472">Membrane</keyword>
<dbReference type="NCBIfam" id="TIGR00278">
    <property type="entry name" value="membrane protein insertion efficiency factor YidD"/>
    <property type="match status" value="1"/>
</dbReference>
<comment type="caution">
    <text evidence="3">The sequence shown here is derived from an EMBL/GenBank/DDBJ whole genome shotgun (WGS) entry which is preliminary data.</text>
</comment>
<evidence type="ECO:0000313" key="4">
    <source>
        <dbReference type="Proteomes" id="UP001299220"/>
    </source>
</evidence>
<evidence type="ECO:0000256" key="1">
    <source>
        <dbReference type="ARBA" id="ARBA00023136"/>
    </source>
</evidence>
<dbReference type="RefSeq" id="WP_235323833.1">
    <property type="nucleotide sequence ID" value="NZ_JAFBIT010000002.1"/>
</dbReference>
<reference evidence="3 4" key="1">
    <citation type="submission" date="2020-12" db="EMBL/GenBank/DDBJ databases">
        <title>Whole genome sequences of gut porcine anaerobes.</title>
        <authorList>
            <person name="Kubasova T."/>
            <person name="Jahodarova E."/>
            <person name="Rychlik I."/>
        </authorList>
    </citation>
    <scope>NUCLEOTIDE SEQUENCE [LARGE SCALE GENOMIC DNA]</scope>
    <source>
        <strain evidence="3 4">An867</strain>
    </source>
</reference>
<dbReference type="HAMAP" id="MF_00386">
    <property type="entry name" value="UPF0161_YidD"/>
    <property type="match status" value="1"/>
</dbReference>
<comment type="similarity">
    <text evidence="2">Belongs to the UPF0161 family.</text>
</comment>
<keyword evidence="4" id="KW-1185">Reference proteome</keyword>
<keyword evidence="2" id="KW-1003">Cell membrane</keyword>
<dbReference type="SMART" id="SM01234">
    <property type="entry name" value="Haemolytic"/>
    <property type="match status" value="1"/>
</dbReference>
<name>A0ABS9CNR5_9FIRM</name>
<dbReference type="PANTHER" id="PTHR33383">
    <property type="entry name" value="MEMBRANE PROTEIN INSERTION EFFICIENCY FACTOR-RELATED"/>
    <property type="match status" value="1"/>
</dbReference>
<proteinExistence type="inferred from homology"/>